<dbReference type="InterPro" id="IPR013486">
    <property type="entry name" value="SpoIID/LytB"/>
</dbReference>
<dbReference type="NCBIfam" id="TIGR02870">
    <property type="entry name" value="spore_II_D"/>
    <property type="match status" value="1"/>
</dbReference>
<dbReference type="EMBL" id="CP018866">
    <property type="protein sequence ID" value="AST93725.1"/>
    <property type="molecule type" value="Genomic_DNA"/>
</dbReference>
<reference evidence="3 4" key="1">
    <citation type="submission" date="2016-12" db="EMBL/GenBank/DDBJ databases">
        <title>The whole genome sequencing and assembly of Bacillus cohnii DSM 6307T strain.</title>
        <authorList>
            <person name="Lee Y.-J."/>
            <person name="Yi H."/>
            <person name="Bahn Y.-S."/>
            <person name="Kim J.F."/>
            <person name="Lee D.-W."/>
        </authorList>
    </citation>
    <scope>NUCLEOTIDE SEQUENCE [LARGE SCALE GENOMIC DNA]</scope>
    <source>
        <strain evidence="3 4">DSM 6307</strain>
    </source>
</reference>
<dbReference type="PANTHER" id="PTHR30032:SF4">
    <property type="entry name" value="AMIDASE ENHANCER"/>
    <property type="match status" value="1"/>
</dbReference>
<dbReference type="AlphaFoldDB" id="A0A223KW70"/>
<evidence type="ECO:0000313" key="4">
    <source>
        <dbReference type="Proteomes" id="UP000215224"/>
    </source>
</evidence>
<dbReference type="KEGG" id="bcoh:BC6307_21865"/>
<proteinExistence type="predicted"/>
<dbReference type="InterPro" id="IPR051922">
    <property type="entry name" value="Bact_Sporulation_Assoc"/>
</dbReference>
<evidence type="ECO:0000259" key="2">
    <source>
        <dbReference type="Pfam" id="PF08486"/>
    </source>
</evidence>
<dbReference type="Pfam" id="PF08486">
    <property type="entry name" value="SpoIID"/>
    <property type="match status" value="1"/>
</dbReference>
<evidence type="ECO:0000256" key="1">
    <source>
        <dbReference type="SAM" id="Phobius"/>
    </source>
</evidence>
<keyword evidence="4" id="KW-1185">Reference proteome</keyword>
<dbReference type="RefSeq" id="WP_066420514.1">
    <property type="nucleotide sequence ID" value="NZ_CP018866.1"/>
</dbReference>
<accession>A0A223KW70</accession>
<gene>
    <name evidence="3" type="ORF">BC6307_21865</name>
</gene>
<feature type="transmembrane region" description="Helical" evidence="1">
    <location>
        <begin position="7"/>
        <end position="30"/>
    </location>
</feature>
<keyword evidence="1" id="KW-0472">Membrane</keyword>
<dbReference type="PANTHER" id="PTHR30032">
    <property type="entry name" value="N-ACETYLMURAMOYL-L-ALANINE AMIDASE-RELATED"/>
    <property type="match status" value="1"/>
</dbReference>
<keyword evidence="1" id="KW-0812">Transmembrane</keyword>
<dbReference type="NCBIfam" id="TIGR02669">
    <property type="entry name" value="SpoIID_LytB"/>
    <property type="match status" value="1"/>
</dbReference>
<dbReference type="STRING" id="1314751.GCA_001591425_04291"/>
<sequence>MKNIKPIIVLSSILFVMILLIPALVVVPFADKEAGKLTENVQTKDMEPIDLSSPVDVPVYRSQAGNIEEIPLEEYIVGVVASEMPADFELEALKAQALTARTYVVRQMLINDPKGVPAGAIVSDTVQHQVYKSPAQLKEQWDPGDYEWKMEKIQKAVQATAGQILTYENEPIDASFFSTSNGFTENSEEYWSNKYPYLRSVESPWDTESKEFLDQTVVTVEQFEKLLGVKLANDGSIGNIVSRTTGNRVKTVQINGKELSGREVREALKLRSSDFAWERKGDQIVIQTKGYGHGVGMSQYGANGMAKEGRTHDQIVTHYYRGVEIASAEQFVTKLTAKQ</sequence>
<protein>
    <submittedName>
        <fullName evidence="3">Stage II sporulation protein D</fullName>
    </submittedName>
</protein>
<dbReference type="InterPro" id="IPR013693">
    <property type="entry name" value="SpoIID/LytB_N"/>
</dbReference>
<evidence type="ECO:0000313" key="3">
    <source>
        <dbReference type="EMBL" id="AST93725.1"/>
    </source>
</evidence>
<dbReference type="Proteomes" id="UP000215224">
    <property type="component" value="Chromosome"/>
</dbReference>
<keyword evidence="1" id="KW-1133">Transmembrane helix</keyword>
<name>A0A223KW70_9BACI</name>
<organism evidence="3 4">
    <name type="scientific">Sutcliffiella cohnii</name>
    <dbReference type="NCBI Taxonomy" id="33932"/>
    <lineage>
        <taxon>Bacteria</taxon>
        <taxon>Bacillati</taxon>
        <taxon>Bacillota</taxon>
        <taxon>Bacilli</taxon>
        <taxon>Bacillales</taxon>
        <taxon>Bacillaceae</taxon>
        <taxon>Sutcliffiella</taxon>
    </lineage>
</organism>
<dbReference type="GO" id="GO:0030435">
    <property type="term" value="P:sporulation resulting in formation of a cellular spore"/>
    <property type="evidence" value="ECO:0007669"/>
    <property type="project" value="InterPro"/>
</dbReference>
<dbReference type="InterPro" id="IPR014225">
    <property type="entry name" value="Spore_II_D_firmicutes"/>
</dbReference>
<feature type="domain" description="Sporulation stage II protein D amidase enhancer LytB N-terminal" evidence="2">
    <location>
        <begin position="61"/>
        <end position="167"/>
    </location>
</feature>
<dbReference type="GO" id="GO:0030288">
    <property type="term" value="C:outer membrane-bounded periplasmic space"/>
    <property type="evidence" value="ECO:0007669"/>
    <property type="project" value="TreeGrafter"/>
</dbReference>